<dbReference type="Proteomes" id="UP000006038">
    <property type="component" value="Chromosome 11"/>
</dbReference>
<sequence length="80" mass="8974">MMDTTTTSRWASTPVVCAGRLSWQALCYQMIVHPGMIIVSCRLMLKTSAGDDELAHLVMEPNLEHWRLDISGCCIYDISV</sequence>
<dbReference type="HOGENOM" id="CLU_2597146_0_0_1"/>
<dbReference type="AlphaFoldDB" id="J3NAD4"/>
<evidence type="ECO:0000313" key="2">
    <source>
        <dbReference type="Proteomes" id="UP000006038"/>
    </source>
</evidence>
<evidence type="ECO:0000313" key="1">
    <source>
        <dbReference type="EnsemblPlants" id="OB11G27700.1"/>
    </source>
</evidence>
<proteinExistence type="predicted"/>
<name>J3NAD4_ORYBR</name>
<accession>J3NAD4</accession>
<reference evidence="1" key="1">
    <citation type="journal article" date="2013" name="Nat. Commun.">
        <title>Whole-genome sequencing of Oryza brachyantha reveals mechanisms underlying Oryza genome evolution.</title>
        <authorList>
            <person name="Chen J."/>
            <person name="Huang Q."/>
            <person name="Gao D."/>
            <person name="Wang J."/>
            <person name="Lang Y."/>
            <person name="Liu T."/>
            <person name="Li B."/>
            <person name="Bai Z."/>
            <person name="Luis Goicoechea J."/>
            <person name="Liang C."/>
            <person name="Chen C."/>
            <person name="Zhang W."/>
            <person name="Sun S."/>
            <person name="Liao Y."/>
            <person name="Zhang X."/>
            <person name="Yang L."/>
            <person name="Song C."/>
            <person name="Wang M."/>
            <person name="Shi J."/>
            <person name="Liu G."/>
            <person name="Liu J."/>
            <person name="Zhou H."/>
            <person name="Zhou W."/>
            <person name="Yu Q."/>
            <person name="An N."/>
            <person name="Chen Y."/>
            <person name="Cai Q."/>
            <person name="Wang B."/>
            <person name="Liu B."/>
            <person name="Min J."/>
            <person name="Huang Y."/>
            <person name="Wu H."/>
            <person name="Li Z."/>
            <person name="Zhang Y."/>
            <person name="Yin Y."/>
            <person name="Song W."/>
            <person name="Jiang J."/>
            <person name="Jackson S.A."/>
            <person name="Wing R.A."/>
            <person name="Wang J."/>
            <person name="Chen M."/>
        </authorList>
    </citation>
    <scope>NUCLEOTIDE SEQUENCE [LARGE SCALE GENOMIC DNA]</scope>
    <source>
        <strain evidence="1">cv. IRGC 101232</strain>
    </source>
</reference>
<dbReference type="Gramene" id="OB11G27700.1">
    <property type="protein sequence ID" value="OB11G27700.1"/>
    <property type="gene ID" value="OB11G27700"/>
</dbReference>
<protein>
    <submittedName>
        <fullName evidence="1">Uncharacterized protein</fullName>
    </submittedName>
</protein>
<dbReference type="EnsemblPlants" id="OB11G27700.1">
    <property type="protein sequence ID" value="OB11G27700.1"/>
    <property type="gene ID" value="OB11G27700"/>
</dbReference>
<organism evidence="1">
    <name type="scientific">Oryza brachyantha</name>
    <name type="common">malo sina</name>
    <dbReference type="NCBI Taxonomy" id="4533"/>
    <lineage>
        <taxon>Eukaryota</taxon>
        <taxon>Viridiplantae</taxon>
        <taxon>Streptophyta</taxon>
        <taxon>Embryophyta</taxon>
        <taxon>Tracheophyta</taxon>
        <taxon>Spermatophyta</taxon>
        <taxon>Magnoliopsida</taxon>
        <taxon>Liliopsida</taxon>
        <taxon>Poales</taxon>
        <taxon>Poaceae</taxon>
        <taxon>BOP clade</taxon>
        <taxon>Oryzoideae</taxon>
        <taxon>Oryzeae</taxon>
        <taxon>Oryzinae</taxon>
        <taxon>Oryza</taxon>
    </lineage>
</organism>
<keyword evidence="2" id="KW-1185">Reference proteome</keyword>
<reference evidence="1" key="2">
    <citation type="submission" date="2013-04" db="UniProtKB">
        <authorList>
            <consortium name="EnsemblPlants"/>
        </authorList>
    </citation>
    <scope>IDENTIFICATION</scope>
</reference>